<keyword evidence="1" id="KW-0732">Signal</keyword>
<keyword evidence="3" id="KW-1185">Reference proteome</keyword>
<proteinExistence type="predicted"/>
<dbReference type="RefSeq" id="WP_186841582.1">
    <property type="nucleotide sequence ID" value="NZ_WJBC01000004.1"/>
</dbReference>
<protein>
    <recommendedName>
        <fullName evidence="4">DUF5067 domain-containing protein</fullName>
    </recommendedName>
</protein>
<evidence type="ECO:0000313" key="3">
    <source>
        <dbReference type="Proteomes" id="UP000603234"/>
    </source>
</evidence>
<name>A0ABR6WSY7_9FIRM</name>
<evidence type="ECO:0008006" key="4">
    <source>
        <dbReference type="Google" id="ProtNLM"/>
    </source>
</evidence>
<feature type="chain" id="PRO_5046461902" description="DUF5067 domain-containing protein" evidence="1">
    <location>
        <begin position="24"/>
        <end position="201"/>
    </location>
</feature>
<evidence type="ECO:0000256" key="1">
    <source>
        <dbReference type="SAM" id="SignalP"/>
    </source>
</evidence>
<reference evidence="2 3" key="1">
    <citation type="journal article" date="2020" name="mSystems">
        <title>Defining Genomic and Predicted Metabolic Features of the Acetobacterium Genus.</title>
        <authorList>
            <person name="Ross D.E."/>
            <person name="Marshall C.W."/>
            <person name="Gulliver D."/>
            <person name="May H.D."/>
            <person name="Norman R.S."/>
        </authorList>
    </citation>
    <scope>NUCLEOTIDE SEQUENCE [LARGE SCALE GENOMIC DNA]</scope>
    <source>
        <strain evidence="2 3">DSM 8238</strain>
    </source>
</reference>
<accession>A0ABR6WSY7</accession>
<dbReference type="Proteomes" id="UP000603234">
    <property type="component" value="Unassembled WGS sequence"/>
</dbReference>
<gene>
    <name evidence="2" type="ORF">GH808_04435</name>
</gene>
<sequence length="201" mass="22807">MKKFLVLLFVFILFLLCGCTPGAKNNSDTVSQTDQISNSTSQNNFEVNSFKTKDGNDSYYFETTHDELIAAINEAVTKAGYPPFVLVDTYISTNDDLSDSYYYKMEGKTGRLDIQVFHGNGFLYLVYMDIYDSESEMPLDQFLMETLSDIFTSGKGKEVCTQLDIYSMKPTDPTDWRSTTIGNTDFDLSIPYEFGITTTEY</sequence>
<dbReference type="EMBL" id="WJBC01000004">
    <property type="protein sequence ID" value="MBC3803681.1"/>
    <property type="molecule type" value="Genomic_DNA"/>
</dbReference>
<feature type="signal peptide" evidence="1">
    <location>
        <begin position="1"/>
        <end position="23"/>
    </location>
</feature>
<organism evidence="2 3">
    <name type="scientific">Acetobacterium fimetarium</name>
    <dbReference type="NCBI Taxonomy" id="52691"/>
    <lineage>
        <taxon>Bacteria</taxon>
        <taxon>Bacillati</taxon>
        <taxon>Bacillota</taxon>
        <taxon>Clostridia</taxon>
        <taxon>Eubacteriales</taxon>
        <taxon>Eubacteriaceae</taxon>
        <taxon>Acetobacterium</taxon>
    </lineage>
</organism>
<evidence type="ECO:0000313" key="2">
    <source>
        <dbReference type="EMBL" id="MBC3803681.1"/>
    </source>
</evidence>
<dbReference type="PROSITE" id="PS51257">
    <property type="entry name" value="PROKAR_LIPOPROTEIN"/>
    <property type="match status" value="1"/>
</dbReference>
<comment type="caution">
    <text evidence="2">The sequence shown here is derived from an EMBL/GenBank/DDBJ whole genome shotgun (WGS) entry which is preliminary data.</text>
</comment>